<feature type="region of interest" description="Disordered" evidence="1">
    <location>
        <begin position="195"/>
        <end position="242"/>
    </location>
</feature>
<accession>A0AAD1XSA4</accession>
<dbReference type="EMBL" id="CAMPGE010019620">
    <property type="protein sequence ID" value="CAI2377943.1"/>
    <property type="molecule type" value="Genomic_DNA"/>
</dbReference>
<dbReference type="AlphaFoldDB" id="A0AAD1XSA4"/>
<evidence type="ECO:0000313" key="3">
    <source>
        <dbReference type="Proteomes" id="UP001295684"/>
    </source>
</evidence>
<sequence length="242" mass="28967">MKPRPKKTTIKAFNQKDYTFDPEGLLVVKKIHRKQSIQDHAFGDYQKQRDFGEDQPVVLTSGNQMKVRDEYFYMNFTEQGRRTVLEKQPKDYAKLIMNSLFIKRTDFKHFNIRSKSRNIQAQDTWSKSLQHMREIPDTTKKEKVMKRFQSLESAKKLCELLKENQTKDPNVPSLRPQIWNKFIKTTRNLCIKRRNIPLSQRTTRREAHKRNIKVLTQKHPKRPKRTAVSHRVPERLKPKKPQ</sequence>
<reference evidence="2" key="1">
    <citation type="submission" date="2023-07" db="EMBL/GenBank/DDBJ databases">
        <authorList>
            <consortium name="AG Swart"/>
            <person name="Singh M."/>
            <person name="Singh A."/>
            <person name="Seah K."/>
            <person name="Emmerich C."/>
        </authorList>
    </citation>
    <scope>NUCLEOTIDE SEQUENCE</scope>
    <source>
        <strain evidence="2">DP1</strain>
    </source>
</reference>
<proteinExistence type="predicted"/>
<comment type="caution">
    <text evidence="2">The sequence shown here is derived from an EMBL/GenBank/DDBJ whole genome shotgun (WGS) entry which is preliminary data.</text>
</comment>
<evidence type="ECO:0000256" key="1">
    <source>
        <dbReference type="SAM" id="MobiDB-lite"/>
    </source>
</evidence>
<keyword evidence="3" id="KW-1185">Reference proteome</keyword>
<name>A0AAD1XSA4_EUPCR</name>
<evidence type="ECO:0000313" key="2">
    <source>
        <dbReference type="EMBL" id="CAI2377943.1"/>
    </source>
</evidence>
<gene>
    <name evidence="2" type="ORF">ECRASSUSDP1_LOCUS19334</name>
</gene>
<protein>
    <submittedName>
        <fullName evidence="2">Uncharacterized protein</fullName>
    </submittedName>
</protein>
<organism evidence="2 3">
    <name type="scientific">Euplotes crassus</name>
    <dbReference type="NCBI Taxonomy" id="5936"/>
    <lineage>
        <taxon>Eukaryota</taxon>
        <taxon>Sar</taxon>
        <taxon>Alveolata</taxon>
        <taxon>Ciliophora</taxon>
        <taxon>Intramacronucleata</taxon>
        <taxon>Spirotrichea</taxon>
        <taxon>Hypotrichia</taxon>
        <taxon>Euplotida</taxon>
        <taxon>Euplotidae</taxon>
        <taxon>Moneuplotes</taxon>
    </lineage>
</organism>
<feature type="compositionally biased region" description="Basic residues" evidence="1">
    <location>
        <begin position="206"/>
        <end position="228"/>
    </location>
</feature>
<dbReference type="Proteomes" id="UP001295684">
    <property type="component" value="Unassembled WGS sequence"/>
</dbReference>